<protein>
    <recommendedName>
        <fullName evidence="4">Leucyl/phenylalanyl-tRNA--protein transferase</fullName>
        <ecNumber evidence="4">2.3.2.6</ecNumber>
    </recommendedName>
    <alternativeName>
        <fullName evidence="4">L/F-transferase</fullName>
    </alternativeName>
    <alternativeName>
        <fullName evidence="4">Leucyltransferase</fullName>
    </alternativeName>
    <alternativeName>
        <fullName evidence="4">Phenyalanyltransferase</fullName>
    </alternativeName>
</protein>
<organism evidence="5 6">
    <name type="scientific">Neisseria animalis</name>
    <dbReference type="NCBI Taxonomy" id="492"/>
    <lineage>
        <taxon>Bacteria</taxon>
        <taxon>Pseudomonadati</taxon>
        <taxon>Pseudomonadota</taxon>
        <taxon>Betaproteobacteria</taxon>
        <taxon>Neisseriales</taxon>
        <taxon>Neisseriaceae</taxon>
        <taxon>Neisseria</taxon>
    </lineage>
</organism>
<dbReference type="EC" id="2.3.2.6" evidence="4"/>
<dbReference type="AlphaFoldDB" id="A0A5P3MU33"/>
<comment type="catalytic activity">
    <reaction evidence="4">
        <text>L-phenylalanyl-tRNA(Phe) + an N-terminal L-alpha-aminoacyl-[protein] = an N-terminal L-phenylalanyl-L-alpha-aminoacyl-[protein] + tRNA(Phe)</text>
        <dbReference type="Rhea" id="RHEA:43632"/>
        <dbReference type="Rhea" id="RHEA-COMP:9668"/>
        <dbReference type="Rhea" id="RHEA-COMP:9699"/>
        <dbReference type="Rhea" id="RHEA-COMP:10636"/>
        <dbReference type="Rhea" id="RHEA-COMP:10637"/>
        <dbReference type="ChEBI" id="CHEBI:78442"/>
        <dbReference type="ChEBI" id="CHEBI:78531"/>
        <dbReference type="ChEBI" id="CHEBI:78597"/>
        <dbReference type="ChEBI" id="CHEBI:83561"/>
        <dbReference type="EC" id="2.3.2.6"/>
    </reaction>
</comment>
<dbReference type="SUPFAM" id="SSF55729">
    <property type="entry name" value="Acyl-CoA N-acyltransferases (Nat)"/>
    <property type="match status" value="1"/>
</dbReference>
<proteinExistence type="inferred from homology"/>
<dbReference type="HAMAP" id="MF_00688">
    <property type="entry name" value="Leu_Phe_trans"/>
    <property type="match status" value="1"/>
</dbReference>
<keyword evidence="2 4" id="KW-0808">Transferase</keyword>
<dbReference type="NCBIfam" id="TIGR00667">
    <property type="entry name" value="aat"/>
    <property type="match status" value="1"/>
</dbReference>
<dbReference type="GO" id="GO:0030163">
    <property type="term" value="P:protein catabolic process"/>
    <property type="evidence" value="ECO:0007669"/>
    <property type="project" value="UniProtKB-UniRule"/>
</dbReference>
<comment type="similarity">
    <text evidence="4">Belongs to the L/F-transferase family.</text>
</comment>
<dbReference type="InterPro" id="IPR042221">
    <property type="entry name" value="Leu/Phe-tRNA_Trfase_N"/>
</dbReference>
<dbReference type="InterPro" id="IPR042203">
    <property type="entry name" value="Leu/Phe-tRNA_Trfase_C"/>
</dbReference>
<evidence type="ECO:0000313" key="6">
    <source>
        <dbReference type="Proteomes" id="UP000325536"/>
    </source>
</evidence>
<dbReference type="GO" id="GO:0005737">
    <property type="term" value="C:cytoplasm"/>
    <property type="evidence" value="ECO:0007669"/>
    <property type="project" value="UniProtKB-SubCell"/>
</dbReference>
<dbReference type="GO" id="GO:0008914">
    <property type="term" value="F:leucyl-tRNA--protein transferase activity"/>
    <property type="evidence" value="ECO:0007669"/>
    <property type="project" value="UniProtKB-UniRule"/>
</dbReference>
<evidence type="ECO:0000256" key="1">
    <source>
        <dbReference type="ARBA" id="ARBA00022490"/>
    </source>
</evidence>
<dbReference type="PANTHER" id="PTHR30098">
    <property type="entry name" value="LEUCYL/PHENYLALANYL-TRNA--PROTEIN TRANSFERASE"/>
    <property type="match status" value="1"/>
</dbReference>
<keyword evidence="3 4" id="KW-0012">Acyltransferase</keyword>
<dbReference type="Gene3D" id="3.40.630.70">
    <property type="entry name" value="Leucyl/phenylalanyl-tRNA-protein transferase, C-terminal domain"/>
    <property type="match status" value="1"/>
</dbReference>
<dbReference type="RefSeq" id="WP_123795653.1">
    <property type="nucleotide sequence ID" value="NZ_CP031699.1"/>
</dbReference>
<name>A0A5P3MU33_NEIAN</name>
<dbReference type="Proteomes" id="UP000325536">
    <property type="component" value="Chromosome"/>
</dbReference>
<dbReference type="KEGG" id="naq:D0T90_06535"/>
<dbReference type="Gene3D" id="3.30.70.3550">
    <property type="entry name" value="Leucyl/phenylalanyl-tRNA-protein transferase, N-terminal domain"/>
    <property type="match status" value="1"/>
</dbReference>
<reference evidence="5 6" key="1">
    <citation type="submission" date="2018-08" db="EMBL/GenBank/DDBJ databases">
        <title>Neisseria animalis ATCC 49930 complete genome.</title>
        <authorList>
            <person name="Veseli I.A."/>
            <person name="Mascarenhas dos Santos A.C."/>
            <person name="Buttler R."/>
            <person name="Pombert J.-F."/>
        </authorList>
    </citation>
    <scope>NUCLEOTIDE SEQUENCE [LARGE SCALE GENOMIC DNA]</scope>
    <source>
        <strain evidence="5 6">ATCC 49930</strain>
    </source>
</reference>
<dbReference type="EMBL" id="CP031699">
    <property type="protein sequence ID" value="QEY25010.1"/>
    <property type="molecule type" value="Genomic_DNA"/>
</dbReference>
<gene>
    <name evidence="4" type="primary">aat</name>
    <name evidence="5" type="ORF">D0T90_06535</name>
</gene>
<dbReference type="OrthoDB" id="9790282at2"/>
<sequence length="251" mass="27954">MNIPLLPPDDYRFPDPAYALAECDGLVGVSTDMDIGRLLSAYRNGIFPWHSERGYIYWFATAPRTVLLPHKLHIGKSLAKTLRNKPYRVSVNLAFSEVIAACAATERPNQQGSWIAPEFQAAYTALHRAGHAHSFECWYPDADGILQLAGGLYGVQIGRVFYGESMFARHADASKTAFSLAVPHLAQCGIELIDCQQDTDHLRRFGSENMAFDDFQTALHRLNRLPLIQNIRPAVLADTCMPSAKFPEQSC</sequence>
<evidence type="ECO:0000256" key="3">
    <source>
        <dbReference type="ARBA" id="ARBA00023315"/>
    </source>
</evidence>
<evidence type="ECO:0000256" key="2">
    <source>
        <dbReference type="ARBA" id="ARBA00022679"/>
    </source>
</evidence>
<comment type="function">
    <text evidence="4">Functions in the N-end rule pathway of protein degradation where it conjugates Leu, Phe and, less efficiently, Met from aminoacyl-tRNAs to the N-termini of proteins containing an N-terminal arginine or lysine.</text>
</comment>
<dbReference type="InterPro" id="IPR016181">
    <property type="entry name" value="Acyl_CoA_acyltransferase"/>
</dbReference>
<dbReference type="InterPro" id="IPR004616">
    <property type="entry name" value="Leu/Phe-tRNA_Trfase"/>
</dbReference>
<comment type="catalytic activity">
    <reaction evidence="4">
        <text>N-terminal L-lysyl-[protein] + L-leucyl-tRNA(Leu) = N-terminal L-leucyl-L-lysyl-[protein] + tRNA(Leu) + H(+)</text>
        <dbReference type="Rhea" id="RHEA:12340"/>
        <dbReference type="Rhea" id="RHEA-COMP:9613"/>
        <dbReference type="Rhea" id="RHEA-COMP:9622"/>
        <dbReference type="Rhea" id="RHEA-COMP:12670"/>
        <dbReference type="Rhea" id="RHEA-COMP:12671"/>
        <dbReference type="ChEBI" id="CHEBI:15378"/>
        <dbReference type="ChEBI" id="CHEBI:65249"/>
        <dbReference type="ChEBI" id="CHEBI:78442"/>
        <dbReference type="ChEBI" id="CHEBI:78494"/>
        <dbReference type="ChEBI" id="CHEBI:133043"/>
        <dbReference type="EC" id="2.3.2.6"/>
    </reaction>
</comment>
<keyword evidence="1 4" id="KW-0963">Cytoplasm</keyword>
<accession>A0A5P3MU33</accession>
<evidence type="ECO:0000256" key="4">
    <source>
        <dbReference type="HAMAP-Rule" id="MF_00688"/>
    </source>
</evidence>
<comment type="subcellular location">
    <subcellularLocation>
        <location evidence="4">Cytoplasm</location>
    </subcellularLocation>
</comment>
<keyword evidence="6" id="KW-1185">Reference proteome</keyword>
<dbReference type="PANTHER" id="PTHR30098:SF2">
    <property type="entry name" value="LEUCYL_PHENYLALANYL-TRNA--PROTEIN TRANSFERASE"/>
    <property type="match status" value="1"/>
</dbReference>
<dbReference type="Pfam" id="PF03588">
    <property type="entry name" value="Leu_Phe_trans"/>
    <property type="match status" value="1"/>
</dbReference>
<comment type="catalytic activity">
    <reaction evidence="4">
        <text>N-terminal L-arginyl-[protein] + L-leucyl-tRNA(Leu) = N-terminal L-leucyl-L-arginyl-[protein] + tRNA(Leu) + H(+)</text>
        <dbReference type="Rhea" id="RHEA:50416"/>
        <dbReference type="Rhea" id="RHEA-COMP:9613"/>
        <dbReference type="Rhea" id="RHEA-COMP:9622"/>
        <dbReference type="Rhea" id="RHEA-COMP:12672"/>
        <dbReference type="Rhea" id="RHEA-COMP:12673"/>
        <dbReference type="ChEBI" id="CHEBI:15378"/>
        <dbReference type="ChEBI" id="CHEBI:64719"/>
        <dbReference type="ChEBI" id="CHEBI:78442"/>
        <dbReference type="ChEBI" id="CHEBI:78494"/>
        <dbReference type="ChEBI" id="CHEBI:133044"/>
        <dbReference type="EC" id="2.3.2.6"/>
    </reaction>
</comment>
<evidence type="ECO:0000313" key="5">
    <source>
        <dbReference type="EMBL" id="QEY25010.1"/>
    </source>
</evidence>